<name>A0A382JED0_9ZZZZ</name>
<dbReference type="AlphaFoldDB" id="A0A382JED0"/>
<dbReference type="EMBL" id="UINC01073305">
    <property type="protein sequence ID" value="SVC09587.1"/>
    <property type="molecule type" value="Genomic_DNA"/>
</dbReference>
<keyword evidence="1" id="KW-0472">Membrane</keyword>
<keyword evidence="1" id="KW-0812">Transmembrane</keyword>
<gene>
    <name evidence="2" type="ORF">METZ01_LOCUS262441</name>
</gene>
<evidence type="ECO:0000313" key="2">
    <source>
        <dbReference type="EMBL" id="SVC09587.1"/>
    </source>
</evidence>
<protein>
    <submittedName>
        <fullName evidence="2">Uncharacterized protein</fullName>
    </submittedName>
</protein>
<proteinExistence type="predicted"/>
<feature type="transmembrane region" description="Helical" evidence="1">
    <location>
        <begin position="37"/>
        <end position="58"/>
    </location>
</feature>
<sequence>MICLIGSAPSTPHPALASAGAGFFEHGELVPVKFRRAVHFFIVGTSSAAVGGVLFFFCRISRSYSSRFALSAR</sequence>
<reference evidence="2" key="1">
    <citation type="submission" date="2018-05" db="EMBL/GenBank/DDBJ databases">
        <authorList>
            <person name="Lanie J.A."/>
            <person name="Ng W.-L."/>
            <person name="Kazmierczak K.M."/>
            <person name="Andrzejewski T.M."/>
            <person name="Davidsen T.M."/>
            <person name="Wayne K.J."/>
            <person name="Tettelin H."/>
            <person name="Glass J.I."/>
            <person name="Rusch D."/>
            <person name="Podicherti R."/>
            <person name="Tsui H.-C.T."/>
            <person name="Winkler M.E."/>
        </authorList>
    </citation>
    <scope>NUCLEOTIDE SEQUENCE</scope>
</reference>
<keyword evidence="1" id="KW-1133">Transmembrane helix</keyword>
<evidence type="ECO:0000256" key="1">
    <source>
        <dbReference type="SAM" id="Phobius"/>
    </source>
</evidence>
<accession>A0A382JED0</accession>
<organism evidence="2">
    <name type="scientific">marine metagenome</name>
    <dbReference type="NCBI Taxonomy" id="408172"/>
    <lineage>
        <taxon>unclassified sequences</taxon>
        <taxon>metagenomes</taxon>
        <taxon>ecological metagenomes</taxon>
    </lineage>
</organism>